<proteinExistence type="predicted"/>
<protein>
    <submittedName>
        <fullName evidence="1">Uncharacterized protein</fullName>
    </submittedName>
</protein>
<sequence length="79" mass="8972">MARKISPKNDPRSASNATYWIYFGMYQRSTNVFLHIFNANIVALSIRISQQPAAALAAWLNFKNVLAVFRKTLVKELAL</sequence>
<dbReference type="EMBL" id="JAUEPU010000070">
    <property type="protein sequence ID" value="KAK0481960.1"/>
    <property type="molecule type" value="Genomic_DNA"/>
</dbReference>
<gene>
    <name evidence="1" type="ORF">EDD18DRAFT_1362850</name>
</gene>
<evidence type="ECO:0000313" key="2">
    <source>
        <dbReference type="Proteomes" id="UP001175228"/>
    </source>
</evidence>
<dbReference type="AlphaFoldDB" id="A0AA39PCY1"/>
<accession>A0AA39PCY1</accession>
<comment type="caution">
    <text evidence="1">The sequence shown here is derived from an EMBL/GenBank/DDBJ whole genome shotgun (WGS) entry which is preliminary data.</text>
</comment>
<evidence type="ECO:0000313" key="1">
    <source>
        <dbReference type="EMBL" id="KAK0481960.1"/>
    </source>
</evidence>
<keyword evidence="2" id="KW-1185">Reference proteome</keyword>
<name>A0AA39PCY1_9AGAR</name>
<dbReference type="Proteomes" id="UP001175228">
    <property type="component" value="Unassembled WGS sequence"/>
</dbReference>
<reference evidence="1" key="1">
    <citation type="submission" date="2023-06" db="EMBL/GenBank/DDBJ databases">
        <authorList>
            <consortium name="Lawrence Berkeley National Laboratory"/>
            <person name="Ahrendt S."/>
            <person name="Sahu N."/>
            <person name="Indic B."/>
            <person name="Wong-Bajracharya J."/>
            <person name="Merenyi Z."/>
            <person name="Ke H.-M."/>
            <person name="Monk M."/>
            <person name="Kocsube S."/>
            <person name="Drula E."/>
            <person name="Lipzen A."/>
            <person name="Balint B."/>
            <person name="Henrissat B."/>
            <person name="Andreopoulos B."/>
            <person name="Martin F.M."/>
            <person name="Harder C.B."/>
            <person name="Rigling D."/>
            <person name="Ford K.L."/>
            <person name="Foster G.D."/>
            <person name="Pangilinan J."/>
            <person name="Papanicolaou A."/>
            <person name="Barry K."/>
            <person name="LaButti K."/>
            <person name="Viragh M."/>
            <person name="Koriabine M."/>
            <person name="Yan M."/>
            <person name="Riley R."/>
            <person name="Champramary S."/>
            <person name="Plett K.L."/>
            <person name="Tsai I.J."/>
            <person name="Slot J."/>
            <person name="Sipos G."/>
            <person name="Plett J."/>
            <person name="Nagy L.G."/>
            <person name="Grigoriev I.V."/>
        </authorList>
    </citation>
    <scope>NUCLEOTIDE SEQUENCE</scope>
    <source>
        <strain evidence="1">HWK02</strain>
    </source>
</reference>
<organism evidence="1 2">
    <name type="scientific">Armillaria luteobubalina</name>
    <dbReference type="NCBI Taxonomy" id="153913"/>
    <lineage>
        <taxon>Eukaryota</taxon>
        <taxon>Fungi</taxon>
        <taxon>Dikarya</taxon>
        <taxon>Basidiomycota</taxon>
        <taxon>Agaricomycotina</taxon>
        <taxon>Agaricomycetes</taxon>
        <taxon>Agaricomycetidae</taxon>
        <taxon>Agaricales</taxon>
        <taxon>Marasmiineae</taxon>
        <taxon>Physalacriaceae</taxon>
        <taxon>Armillaria</taxon>
    </lineage>
</organism>